<dbReference type="EMBL" id="CM035422">
    <property type="protein sequence ID" value="KAH7372584.1"/>
    <property type="molecule type" value="Genomic_DNA"/>
</dbReference>
<accession>A0A8T2SUE6</accession>
<dbReference type="OrthoDB" id="537968at2759"/>
<organism evidence="1 2">
    <name type="scientific">Ceratopteris richardii</name>
    <name type="common">Triangle waterfern</name>
    <dbReference type="NCBI Taxonomy" id="49495"/>
    <lineage>
        <taxon>Eukaryota</taxon>
        <taxon>Viridiplantae</taxon>
        <taxon>Streptophyta</taxon>
        <taxon>Embryophyta</taxon>
        <taxon>Tracheophyta</taxon>
        <taxon>Polypodiopsida</taxon>
        <taxon>Polypodiidae</taxon>
        <taxon>Polypodiales</taxon>
        <taxon>Pteridineae</taxon>
        <taxon>Pteridaceae</taxon>
        <taxon>Parkerioideae</taxon>
        <taxon>Ceratopteris</taxon>
    </lineage>
</organism>
<reference evidence="1" key="1">
    <citation type="submission" date="2021-08" db="EMBL/GenBank/DDBJ databases">
        <title>WGS assembly of Ceratopteris richardii.</title>
        <authorList>
            <person name="Marchant D.B."/>
            <person name="Chen G."/>
            <person name="Jenkins J."/>
            <person name="Shu S."/>
            <person name="Leebens-Mack J."/>
            <person name="Grimwood J."/>
            <person name="Schmutz J."/>
            <person name="Soltis P."/>
            <person name="Soltis D."/>
            <person name="Chen Z.-H."/>
        </authorList>
    </citation>
    <scope>NUCLEOTIDE SEQUENCE</scope>
    <source>
        <strain evidence="1">Whitten #5841</strain>
        <tissue evidence="1">Leaf</tissue>
    </source>
</reference>
<evidence type="ECO:0000313" key="2">
    <source>
        <dbReference type="Proteomes" id="UP000825935"/>
    </source>
</evidence>
<sequence length="788" mass="89986">MAGQPQYHAFHESMLPDMRDRDISPLFLYVWNPFHLEIDARRRYKKKSTDAFRDDFKYWLRFIASKTSPSKRFMPKVFVAITRKDLHAEDMRLWLYNELQTLRDEFQAYIEINVSDGIFEVDARSPRSTSVLKSHIFSLAERLLDIAPREFKICEEARTFLNMSISKRLLPPLIYKVELMQLFKTHLSIQSEEKFDVVANALVASGDLIYYASVGLVVLDIPWFCNKIMGELLYFKMGSSSRIECSKGFFAVQFLESLLEKHANTAPNSVTKWRPWQKHDEDTSAKVKGSALVELLIGLKLACQWKNSIFIPASLSGKSRDQPIKSSTYLHPTANCTIVGRRLAVKDRLRTFLTPGVFPVVQVSFHNILSQVNVHVELGQDVIAFGMDGAEVYIEFCALEGHDNFIDVLASFKHKTLDQALEWIERTVLDKMRELFAERNGIPGVEITYYVIQPACIQRFVEAGRRNVVSVDDLQHCLTRQIEKGEKKLDDIHKSIVYTWQTIRPIHESIMSLLGRAEVTKTVQACIRFLNTAAREVSEVNAREDDAMLLESLPARPTLRETSATSEERASLGKTSNDIQTLINEFEKLRSLVISGLQRIFAHAEQGEKGKLPRMFVITENRKIVSRLITKMMPDVHNYSLNLLCECPNDRPHIPDGQHGIRITAIDDGLLRRGLPHIEGFLKIVYLVSKMAAHTLVGCAQIIPDFTTVLASLVDSTSGLDPWSSLPSLEDHNKVPIGSQFQEGQQWLWDFLRSHNCETEKDIKNVFGLSRVRYEDGTVAWVCDLHKP</sequence>
<dbReference type="PANTHER" id="PTHR47679:SF1">
    <property type="entry name" value="PROTEIN TORNADO 1"/>
    <property type="match status" value="1"/>
</dbReference>
<comment type="caution">
    <text evidence="1">The sequence shown here is derived from an EMBL/GenBank/DDBJ whole genome shotgun (WGS) entry which is preliminary data.</text>
</comment>
<dbReference type="AlphaFoldDB" id="A0A8T2SUE6"/>
<name>A0A8T2SUE6_CERRI</name>
<proteinExistence type="predicted"/>
<dbReference type="Proteomes" id="UP000825935">
    <property type="component" value="Chromosome 17"/>
</dbReference>
<gene>
    <name evidence="1" type="ORF">KP509_17G011600</name>
</gene>
<dbReference type="PANTHER" id="PTHR47679">
    <property type="entry name" value="PROTEIN TORNADO 1"/>
    <property type="match status" value="1"/>
</dbReference>
<keyword evidence="2" id="KW-1185">Reference proteome</keyword>
<evidence type="ECO:0000313" key="1">
    <source>
        <dbReference type="EMBL" id="KAH7372584.1"/>
    </source>
</evidence>
<protein>
    <submittedName>
        <fullName evidence="1">Uncharacterized protein</fullName>
    </submittedName>
</protein>